<feature type="compositionally biased region" description="Basic and acidic residues" evidence="1">
    <location>
        <begin position="194"/>
        <end position="219"/>
    </location>
</feature>
<keyword evidence="3" id="KW-1185">Reference proteome</keyword>
<feature type="compositionally biased region" description="Basic residues" evidence="1">
    <location>
        <begin position="44"/>
        <end position="54"/>
    </location>
</feature>
<name>A0A5C3P2H5_9APHY</name>
<proteinExistence type="predicted"/>
<accession>A0A5C3P2H5</accession>
<feature type="compositionally biased region" description="Basic and acidic residues" evidence="1">
    <location>
        <begin position="164"/>
        <end position="180"/>
    </location>
</feature>
<gene>
    <name evidence="2" type="ORF">K466DRAFT_253404</name>
</gene>
<dbReference type="Proteomes" id="UP000308197">
    <property type="component" value="Unassembled WGS sequence"/>
</dbReference>
<dbReference type="AlphaFoldDB" id="A0A5C3P2H5"/>
<sequence length="228" mass="25163">MSMGAQRYPVRPGRSEMYSRQEVASGQSSPRTKKREGAEDPSKRVGRMGARRRGRKEDACSIAQDFRHDTAETGCTICRARRPGLREGGWEVRGGGWAWTLQEAAVAQRPRRRRLPVRRRTREAASCTLHIPVPVSAQGAGATAQCASRSAAAAAMATFDESMLEGREEHREGRAARTEASDGAGRGARARYRRTPDGHPPRETGQDDQGKPVRIHREGVWSPGLRRP</sequence>
<dbReference type="EMBL" id="ML211374">
    <property type="protein sequence ID" value="TFK83671.1"/>
    <property type="molecule type" value="Genomic_DNA"/>
</dbReference>
<evidence type="ECO:0000313" key="2">
    <source>
        <dbReference type="EMBL" id="TFK83671.1"/>
    </source>
</evidence>
<evidence type="ECO:0000256" key="1">
    <source>
        <dbReference type="SAM" id="MobiDB-lite"/>
    </source>
</evidence>
<dbReference type="InParanoid" id="A0A5C3P2H5"/>
<reference evidence="2 3" key="1">
    <citation type="journal article" date="2019" name="Nat. Ecol. Evol.">
        <title>Megaphylogeny resolves global patterns of mushroom evolution.</title>
        <authorList>
            <person name="Varga T."/>
            <person name="Krizsan K."/>
            <person name="Foldi C."/>
            <person name="Dima B."/>
            <person name="Sanchez-Garcia M."/>
            <person name="Sanchez-Ramirez S."/>
            <person name="Szollosi G.J."/>
            <person name="Szarkandi J.G."/>
            <person name="Papp V."/>
            <person name="Albert L."/>
            <person name="Andreopoulos W."/>
            <person name="Angelini C."/>
            <person name="Antonin V."/>
            <person name="Barry K.W."/>
            <person name="Bougher N.L."/>
            <person name="Buchanan P."/>
            <person name="Buyck B."/>
            <person name="Bense V."/>
            <person name="Catcheside P."/>
            <person name="Chovatia M."/>
            <person name="Cooper J."/>
            <person name="Damon W."/>
            <person name="Desjardin D."/>
            <person name="Finy P."/>
            <person name="Geml J."/>
            <person name="Haridas S."/>
            <person name="Hughes K."/>
            <person name="Justo A."/>
            <person name="Karasinski D."/>
            <person name="Kautmanova I."/>
            <person name="Kiss B."/>
            <person name="Kocsube S."/>
            <person name="Kotiranta H."/>
            <person name="LaButti K.M."/>
            <person name="Lechner B.E."/>
            <person name="Liimatainen K."/>
            <person name="Lipzen A."/>
            <person name="Lukacs Z."/>
            <person name="Mihaltcheva S."/>
            <person name="Morgado L.N."/>
            <person name="Niskanen T."/>
            <person name="Noordeloos M.E."/>
            <person name="Ohm R.A."/>
            <person name="Ortiz-Santana B."/>
            <person name="Ovrebo C."/>
            <person name="Racz N."/>
            <person name="Riley R."/>
            <person name="Savchenko A."/>
            <person name="Shiryaev A."/>
            <person name="Soop K."/>
            <person name="Spirin V."/>
            <person name="Szebenyi C."/>
            <person name="Tomsovsky M."/>
            <person name="Tulloss R.E."/>
            <person name="Uehling J."/>
            <person name="Grigoriev I.V."/>
            <person name="Vagvolgyi C."/>
            <person name="Papp T."/>
            <person name="Martin F.M."/>
            <person name="Miettinen O."/>
            <person name="Hibbett D.S."/>
            <person name="Nagy L.G."/>
        </authorList>
    </citation>
    <scope>NUCLEOTIDE SEQUENCE [LARGE SCALE GENOMIC DNA]</scope>
    <source>
        <strain evidence="2 3">HHB13444</strain>
    </source>
</reference>
<feature type="region of interest" description="Disordered" evidence="1">
    <location>
        <begin position="163"/>
        <end position="228"/>
    </location>
</feature>
<evidence type="ECO:0000313" key="3">
    <source>
        <dbReference type="Proteomes" id="UP000308197"/>
    </source>
</evidence>
<feature type="region of interest" description="Disordered" evidence="1">
    <location>
        <begin position="1"/>
        <end position="60"/>
    </location>
</feature>
<protein>
    <submittedName>
        <fullName evidence="2">Uncharacterized protein</fullName>
    </submittedName>
</protein>
<organism evidence="2 3">
    <name type="scientific">Polyporus arcularius HHB13444</name>
    <dbReference type="NCBI Taxonomy" id="1314778"/>
    <lineage>
        <taxon>Eukaryota</taxon>
        <taxon>Fungi</taxon>
        <taxon>Dikarya</taxon>
        <taxon>Basidiomycota</taxon>
        <taxon>Agaricomycotina</taxon>
        <taxon>Agaricomycetes</taxon>
        <taxon>Polyporales</taxon>
        <taxon>Polyporaceae</taxon>
        <taxon>Polyporus</taxon>
    </lineage>
</organism>